<evidence type="ECO:0000256" key="10">
    <source>
        <dbReference type="ARBA" id="ARBA00023136"/>
    </source>
</evidence>
<sequence length="187" mass="20862">MQQEGPPAPMPSVTALRRWLVFVALLRLFSVYLGVFQYKYYQSNLFDQRPDLVNELYGRTFATWTMTTCVLCLICAKNPRVPAIYGATLFSFLAALVHFSLELLVFKTMSLKSAANPLVIAGLSALWMGAGWNYYTTVASEIEFSETESIEEASKLVQGQKQDCACLLLVQLVSGQEHEIPATHSHA</sequence>
<dbReference type="Pfam" id="PF03694">
    <property type="entry name" value="Erg28"/>
    <property type="match status" value="1"/>
</dbReference>
<feature type="transmembrane region" description="Helical" evidence="13">
    <location>
        <begin position="83"/>
        <end position="106"/>
    </location>
</feature>
<keyword evidence="4 13" id="KW-0812">Transmembrane</keyword>
<evidence type="ECO:0000256" key="8">
    <source>
        <dbReference type="ARBA" id="ARBA00023011"/>
    </source>
</evidence>
<evidence type="ECO:0008006" key="16">
    <source>
        <dbReference type="Google" id="ProtNLM"/>
    </source>
</evidence>
<evidence type="ECO:0000256" key="4">
    <source>
        <dbReference type="ARBA" id="ARBA00022692"/>
    </source>
</evidence>
<keyword evidence="8" id="KW-0756">Sterol biosynthesis</keyword>
<evidence type="ECO:0000256" key="5">
    <source>
        <dbReference type="ARBA" id="ARBA00022824"/>
    </source>
</evidence>
<protein>
    <recommendedName>
        <fullName evidence="16">Ergosterol biosynthetic protein 28</fullName>
    </recommendedName>
</protein>
<keyword evidence="15" id="KW-1185">Reference proteome</keyword>
<keyword evidence="12" id="KW-0753">Steroid metabolism</keyword>
<evidence type="ECO:0000256" key="12">
    <source>
        <dbReference type="ARBA" id="ARBA00023221"/>
    </source>
</evidence>
<evidence type="ECO:0000313" key="15">
    <source>
        <dbReference type="Proteomes" id="UP001491310"/>
    </source>
</evidence>
<organism evidence="14 15">
    <name type="scientific">Coccomyxa subellipsoidea</name>
    <dbReference type="NCBI Taxonomy" id="248742"/>
    <lineage>
        <taxon>Eukaryota</taxon>
        <taxon>Viridiplantae</taxon>
        <taxon>Chlorophyta</taxon>
        <taxon>core chlorophytes</taxon>
        <taxon>Trebouxiophyceae</taxon>
        <taxon>Trebouxiophyceae incertae sedis</taxon>
        <taxon>Coccomyxaceae</taxon>
        <taxon>Coccomyxa</taxon>
    </lineage>
</organism>
<name>A0ABR2YK90_9CHLO</name>
<evidence type="ECO:0000256" key="9">
    <source>
        <dbReference type="ARBA" id="ARBA00023098"/>
    </source>
</evidence>
<dbReference type="PANTHER" id="PTHR15451:SF19">
    <property type="entry name" value="ERGOSTEROL BIOSYNTHETIC PROTEIN 28 HOMOLOG"/>
    <property type="match status" value="1"/>
</dbReference>
<keyword evidence="5" id="KW-0256">Endoplasmic reticulum</keyword>
<dbReference type="PANTHER" id="PTHR15451">
    <property type="entry name" value="ERGOSTEROL BIOSYNTHETIC PROTEIN 28-RELATED"/>
    <property type="match status" value="1"/>
</dbReference>
<feature type="transmembrane region" description="Helical" evidence="13">
    <location>
        <begin position="19"/>
        <end position="36"/>
    </location>
</feature>
<evidence type="ECO:0000256" key="3">
    <source>
        <dbReference type="ARBA" id="ARBA00022516"/>
    </source>
</evidence>
<dbReference type="InterPro" id="IPR005352">
    <property type="entry name" value="Erg28"/>
</dbReference>
<feature type="transmembrane region" description="Helical" evidence="13">
    <location>
        <begin position="56"/>
        <end position="76"/>
    </location>
</feature>
<comment type="subcellular location">
    <subcellularLocation>
        <location evidence="1">Endoplasmic reticulum membrane</location>
        <topology evidence="1">Multi-pass membrane protein</topology>
    </subcellularLocation>
</comment>
<feature type="transmembrane region" description="Helical" evidence="13">
    <location>
        <begin position="118"/>
        <end position="135"/>
    </location>
</feature>
<comment type="similarity">
    <text evidence="2">Belongs to the ERG28 family.</text>
</comment>
<evidence type="ECO:0000256" key="13">
    <source>
        <dbReference type="SAM" id="Phobius"/>
    </source>
</evidence>
<keyword evidence="10 13" id="KW-0472">Membrane</keyword>
<evidence type="ECO:0000256" key="11">
    <source>
        <dbReference type="ARBA" id="ARBA00023166"/>
    </source>
</evidence>
<gene>
    <name evidence="14" type="ORF">WJX75_000507</name>
</gene>
<evidence type="ECO:0000256" key="2">
    <source>
        <dbReference type="ARBA" id="ARBA00005377"/>
    </source>
</evidence>
<evidence type="ECO:0000256" key="6">
    <source>
        <dbReference type="ARBA" id="ARBA00022955"/>
    </source>
</evidence>
<dbReference type="EMBL" id="JALJOT010000009">
    <property type="protein sequence ID" value="KAK9907277.1"/>
    <property type="molecule type" value="Genomic_DNA"/>
</dbReference>
<dbReference type="Proteomes" id="UP001491310">
    <property type="component" value="Unassembled WGS sequence"/>
</dbReference>
<keyword evidence="9" id="KW-0443">Lipid metabolism</keyword>
<keyword evidence="3" id="KW-0444">Lipid biosynthesis</keyword>
<keyword evidence="11" id="KW-1207">Sterol metabolism</keyword>
<reference evidence="14 15" key="1">
    <citation type="journal article" date="2024" name="Nat. Commun.">
        <title>Phylogenomics reveals the evolutionary origins of lichenization in chlorophyte algae.</title>
        <authorList>
            <person name="Puginier C."/>
            <person name="Libourel C."/>
            <person name="Otte J."/>
            <person name="Skaloud P."/>
            <person name="Haon M."/>
            <person name="Grisel S."/>
            <person name="Petersen M."/>
            <person name="Berrin J.G."/>
            <person name="Delaux P.M."/>
            <person name="Dal Grande F."/>
            <person name="Keller J."/>
        </authorList>
    </citation>
    <scope>NUCLEOTIDE SEQUENCE [LARGE SCALE GENOMIC DNA]</scope>
    <source>
        <strain evidence="14 15">SAG 216-7</strain>
    </source>
</reference>
<accession>A0ABR2YK90</accession>
<proteinExistence type="inferred from homology"/>
<evidence type="ECO:0000313" key="14">
    <source>
        <dbReference type="EMBL" id="KAK9907277.1"/>
    </source>
</evidence>
<evidence type="ECO:0000256" key="1">
    <source>
        <dbReference type="ARBA" id="ARBA00004477"/>
    </source>
</evidence>
<comment type="caution">
    <text evidence="14">The sequence shown here is derived from an EMBL/GenBank/DDBJ whole genome shotgun (WGS) entry which is preliminary data.</text>
</comment>
<keyword evidence="7 13" id="KW-1133">Transmembrane helix</keyword>
<evidence type="ECO:0000256" key="7">
    <source>
        <dbReference type="ARBA" id="ARBA00022989"/>
    </source>
</evidence>
<keyword evidence="6" id="KW-0752">Steroid biosynthesis</keyword>